<dbReference type="EMBL" id="BGKA01000069">
    <property type="protein sequence ID" value="GBH16147.1"/>
    <property type="molecule type" value="Genomic_DNA"/>
</dbReference>
<dbReference type="Proteomes" id="UP000248291">
    <property type="component" value="Unassembled WGS sequence"/>
</dbReference>
<evidence type="ECO:0000313" key="1">
    <source>
        <dbReference type="EMBL" id="GBH16147.1"/>
    </source>
</evidence>
<sequence>MFGRGKGIRTPDILLPKQARYRTALYPGKSRHLNQLPAT</sequence>
<dbReference type="AntiFam" id="ANF00012">
    <property type="entry name" value="tRNA translation"/>
</dbReference>
<comment type="caution">
    <text evidence="1">The sequence shown here is derived from an EMBL/GenBank/DDBJ whole genome shotgun (WGS) entry which is preliminary data.</text>
</comment>
<evidence type="ECO:0000313" key="2">
    <source>
        <dbReference type="Proteomes" id="UP000248291"/>
    </source>
</evidence>
<organism evidence="1 2">
    <name type="scientific">Pseudomonas syringae pv. actinidiae</name>
    <dbReference type="NCBI Taxonomy" id="103796"/>
    <lineage>
        <taxon>Bacteria</taxon>
        <taxon>Pseudomonadati</taxon>
        <taxon>Pseudomonadota</taxon>
        <taxon>Gammaproteobacteria</taxon>
        <taxon>Pseudomonadales</taxon>
        <taxon>Pseudomonadaceae</taxon>
        <taxon>Pseudomonas</taxon>
        <taxon>Pseudomonas syringae</taxon>
    </lineage>
</organism>
<protein>
    <submittedName>
        <fullName evidence="1">Uncharacterized protein</fullName>
    </submittedName>
</protein>
<reference evidence="1 2" key="1">
    <citation type="submission" date="2018-04" db="EMBL/GenBank/DDBJ databases">
        <title>Draft genome sequence of Pseudomonas syringae pv. actinidiae biovar 3 strains isolated from kiwifruit in Kagawa prefecture.</title>
        <authorList>
            <person name="Tabuchi M."/>
            <person name="Saito M."/>
            <person name="Fujiwara S."/>
            <person name="Sasa N."/>
            <person name="Akimitsu K."/>
            <person name="Gomi K."/>
            <person name="Konishi-Sugita S."/>
            <person name="Hamano K."/>
            <person name="Kataoka I."/>
        </authorList>
    </citation>
    <scope>NUCLEOTIDE SEQUENCE [LARGE SCALE GENOMIC DNA]</scope>
    <source>
        <strain evidence="1 2">MAFF212211</strain>
    </source>
</reference>
<name>A0AAN4Q2F2_PSESF</name>
<dbReference type="AlphaFoldDB" id="A0AAN4Q2F2"/>
<proteinExistence type="predicted"/>
<gene>
    <name evidence="1" type="ORF">KPSA3_02085</name>
</gene>
<accession>A0AAN4Q2F2</accession>